<comment type="caution">
    <text evidence="10">The sequence shown here is derived from an EMBL/GenBank/DDBJ whole genome shotgun (WGS) entry which is preliminary data.</text>
</comment>
<dbReference type="SMART" id="SM00862">
    <property type="entry name" value="Trans_reg_C"/>
    <property type="match status" value="1"/>
</dbReference>
<reference evidence="10 11" key="1">
    <citation type="journal article" date="2020" name="mSystems">
        <title>Defining Genomic and Predicted Metabolic Features of the Acetobacterium Genus.</title>
        <authorList>
            <person name="Ross D.E."/>
            <person name="Marshall C.W."/>
            <person name="Gulliver D."/>
            <person name="May H.D."/>
            <person name="Norman R.S."/>
        </authorList>
    </citation>
    <scope>NUCLEOTIDE SEQUENCE [LARGE SCALE GENOMIC DNA]</scope>
    <source>
        <strain evidence="10 11">DSM 8238</strain>
    </source>
</reference>
<evidence type="ECO:0000256" key="6">
    <source>
        <dbReference type="PROSITE-ProRule" id="PRU00169"/>
    </source>
</evidence>
<protein>
    <recommendedName>
        <fullName evidence="1">Stage 0 sporulation protein A homolog</fullName>
    </recommendedName>
</protein>
<dbReference type="Gene3D" id="6.10.250.690">
    <property type="match status" value="1"/>
</dbReference>
<dbReference type="PROSITE" id="PS51755">
    <property type="entry name" value="OMPR_PHOB"/>
    <property type="match status" value="1"/>
</dbReference>
<evidence type="ECO:0000259" key="9">
    <source>
        <dbReference type="PROSITE" id="PS51755"/>
    </source>
</evidence>
<dbReference type="InterPro" id="IPR001789">
    <property type="entry name" value="Sig_transdc_resp-reg_receiver"/>
</dbReference>
<dbReference type="Proteomes" id="UP000603234">
    <property type="component" value="Unassembled WGS sequence"/>
</dbReference>
<name>A0ABR6WUB6_9FIRM</name>
<evidence type="ECO:0000256" key="2">
    <source>
        <dbReference type="ARBA" id="ARBA00023015"/>
    </source>
</evidence>
<dbReference type="PANTHER" id="PTHR48111:SF43">
    <property type="entry name" value="STAGE 0 SPORULATION PROTEIN A HOMOLOG"/>
    <property type="match status" value="1"/>
</dbReference>
<gene>
    <name evidence="10" type="ORF">GH808_07190</name>
</gene>
<dbReference type="Gene3D" id="3.40.50.2300">
    <property type="match status" value="1"/>
</dbReference>
<dbReference type="InterPro" id="IPR011006">
    <property type="entry name" value="CheY-like_superfamily"/>
</dbReference>
<evidence type="ECO:0000256" key="7">
    <source>
        <dbReference type="PROSITE-ProRule" id="PRU01091"/>
    </source>
</evidence>
<evidence type="ECO:0000256" key="3">
    <source>
        <dbReference type="ARBA" id="ARBA00023125"/>
    </source>
</evidence>
<feature type="domain" description="Response regulatory" evidence="8">
    <location>
        <begin position="3"/>
        <end position="116"/>
    </location>
</feature>
<dbReference type="PANTHER" id="PTHR48111">
    <property type="entry name" value="REGULATOR OF RPOS"/>
    <property type="match status" value="1"/>
</dbReference>
<accession>A0ABR6WUB6</accession>
<keyword evidence="2" id="KW-0805">Transcription regulation</keyword>
<evidence type="ECO:0000256" key="4">
    <source>
        <dbReference type="ARBA" id="ARBA00023163"/>
    </source>
</evidence>
<evidence type="ECO:0000313" key="10">
    <source>
        <dbReference type="EMBL" id="MBC3804219.1"/>
    </source>
</evidence>
<dbReference type="InterPro" id="IPR039420">
    <property type="entry name" value="WalR-like"/>
</dbReference>
<proteinExistence type="predicted"/>
<feature type="modified residue" description="4-aspartylphosphate" evidence="6">
    <location>
        <position position="52"/>
    </location>
</feature>
<evidence type="ECO:0000256" key="5">
    <source>
        <dbReference type="ARBA" id="ARBA00024867"/>
    </source>
</evidence>
<dbReference type="Pfam" id="PF00486">
    <property type="entry name" value="Trans_reg_C"/>
    <property type="match status" value="1"/>
</dbReference>
<comment type="function">
    <text evidence="5">May play the central regulatory role in sporulation. It may be an element of the effector pathway responsible for the activation of sporulation genes in response to nutritional stress. Spo0A may act in concert with spo0H (a sigma factor) to control the expression of some genes that are critical to the sporulation process.</text>
</comment>
<organism evidence="10 11">
    <name type="scientific">Acetobacterium fimetarium</name>
    <dbReference type="NCBI Taxonomy" id="52691"/>
    <lineage>
        <taxon>Bacteria</taxon>
        <taxon>Bacillati</taxon>
        <taxon>Bacillota</taxon>
        <taxon>Clostridia</taxon>
        <taxon>Eubacteriales</taxon>
        <taxon>Eubacteriaceae</taxon>
        <taxon>Acetobacterium</taxon>
    </lineage>
</organism>
<evidence type="ECO:0000313" key="11">
    <source>
        <dbReference type="Proteomes" id="UP000603234"/>
    </source>
</evidence>
<feature type="DNA-binding region" description="OmpR/PhoB-type" evidence="7">
    <location>
        <begin position="127"/>
        <end position="223"/>
    </location>
</feature>
<keyword evidence="4" id="KW-0804">Transcription</keyword>
<keyword evidence="6" id="KW-0597">Phosphoprotein</keyword>
<sequence length="223" mass="25208">MFKILVIEDEAKIAGIMVENLSKAGYDAAAVTEFCDILPEFIAFKPDLVLLDIILPFYDGYYWCGKIRLLSKVPIIFVSSKSTDMDIIIATNMGGDDFIVKPFSIDILLAKVAGLLRRTYSYDNSEMDIIAHEGLIFNRSSGVVSVNENTMKLTKNEAQILALLLKNRGRAVSRERIMRSLWKDASFIDDNTLTVNITRLRKKLRDLGLENVIETKKNQGYMI</sequence>
<evidence type="ECO:0000256" key="1">
    <source>
        <dbReference type="ARBA" id="ARBA00018672"/>
    </source>
</evidence>
<dbReference type="Pfam" id="PF00072">
    <property type="entry name" value="Response_reg"/>
    <property type="match status" value="1"/>
</dbReference>
<dbReference type="RefSeq" id="WP_186842104.1">
    <property type="nucleotide sequence ID" value="NZ_WJBC01000008.1"/>
</dbReference>
<dbReference type="InterPro" id="IPR001867">
    <property type="entry name" value="OmpR/PhoB-type_DNA-bd"/>
</dbReference>
<dbReference type="InterPro" id="IPR016032">
    <property type="entry name" value="Sig_transdc_resp-reg_C-effctor"/>
</dbReference>
<dbReference type="SUPFAM" id="SSF52172">
    <property type="entry name" value="CheY-like"/>
    <property type="match status" value="1"/>
</dbReference>
<dbReference type="CDD" id="cd00383">
    <property type="entry name" value="trans_reg_C"/>
    <property type="match status" value="1"/>
</dbReference>
<evidence type="ECO:0000259" key="8">
    <source>
        <dbReference type="PROSITE" id="PS50110"/>
    </source>
</evidence>
<dbReference type="PROSITE" id="PS50110">
    <property type="entry name" value="RESPONSE_REGULATORY"/>
    <property type="match status" value="1"/>
</dbReference>
<keyword evidence="3 7" id="KW-0238">DNA-binding</keyword>
<dbReference type="EMBL" id="WJBC01000008">
    <property type="protein sequence ID" value="MBC3804219.1"/>
    <property type="molecule type" value="Genomic_DNA"/>
</dbReference>
<feature type="domain" description="OmpR/PhoB-type" evidence="9">
    <location>
        <begin position="127"/>
        <end position="223"/>
    </location>
</feature>
<keyword evidence="11" id="KW-1185">Reference proteome</keyword>
<dbReference type="SMART" id="SM00448">
    <property type="entry name" value="REC"/>
    <property type="match status" value="1"/>
</dbReference>
<dbReference type="SUPFAM" id="SSF46894">
    <property type="entry name" value="C-terminal effector domain of the bipartite response regulators"/>
    <property type="match status" value="1"/>
</dbReference>
<dbReference type="Gene3D" id="1.10.10.10">
    <property type="entry name" value="Winged helix-like DNA-binding domain superfamily/Winged helix DNA-binding domain"/>
    <property type="match status" value="1"/>
</dbReference>
<dbReference type="InterPro" id="IPR036388">
    <property type="entry name" value="WH-like_DNA-bd_sf"/>
</dbReference>